<accession>A0A174PSN8</accession>
<protein>
    <submittedName>
        <fullName evidence="13">Outer membrane receptor proteins, mostly Fe transport</fullName>
    </submittedName>
    <submittedName>
        <fullName evidence="14">TonB-dependent receptor</fullName>
    </submittedName>
</protein>
<dbReference type="EMBL" id="CZBL01000002">
    <property type="protein sequence ID" value="CUP62646.1"/>
    <property type="molecule type" value="Genomic_DNA"/>
</dbReference>
<name>A0A174PSN8_9BACE</name>
<dbReference type="InterPro" id="IPR039426">
    <property type="entry name" value="TonB-dep_rcpt-like"/>
</dbReference>
<dbReference type="Pfam" id="PF00593">
    <property type="entry name" value="TonB_dep_Rec_b-barrel"/>
    <property type="match status" value="1"/>
</dbReference>
<dbReference type="NCBIfam" id="TIGR04056">
    <property type="entry name" value="OMP_RagA_SusC"/>
    <property type="match status" value="1"/>
</dbReference>
<dbReference type="AlphaFoldDB" id="A0A174PSN8"/>
<dbReference type="NCBIfam" id="TIGR04057">
    <property type="entry name" value="SusC_RagA_signa"/>
    <property type="match status" value="1"/>
</dbReference>
<feature type="domain" description="TonB-dependent receptor-like beta-barrel" evidence="10">
    <location>
        <begin position="477"/>
        <end position="948"/>
    </location>
</feature>
<keyword evidence="13" id="KW-0675">Receptor</keyword>
<keyword evidence="3 8" id="KW-1134">Transmembrane beta strand</keyword>
<dbReference type="STRING" id="47678.ERS852494_01217"/>
<dbReference type="PROSITE" id="PS52016">
    <property type="entry name" value="TONB_DEPENDENT_REC_3"/>
    <property type="match status" value="1"/>
</dbReference>
<dbReference type="SUPFAM" id="SSF56935">
    <property type="entry name" value="Porins"/>
    <property type="match status" value="1"/>
</dbReference>
<evidence type="ECO:0000313" key="15">
    <source>
        <dbReference type="Proteomes" id="UP000095657"/>
    </source>
</evidence>
<dbReference type="Pfam" id="PF07715">
    <property type="entry name" value="Plug"/>
    <property type="match status" value="1"/>
</dbReference>
<dbReference type="InterPro" id="IPR023997">
    <property type="entry name" value="TonB-dep_OMP_SusC/RagA_CS"/>
</dbReference>
<keyword evidence="4 8" id="KW-0812">Transmembrane</keyword>
<evidence type="ECO:0000313" key="12">
    <source>
        <dbReference type="EMBL" id="CUO96501.1"/>
    </source>
</evidence>
<proteinExistence type="inferred from homology"/>
<keyword evidence="5 9" id="KW-0798">TonB box</keyword>
<evidence type="ECO:0000256" key="4">
    <source>
        <dbReference type="ARBA" id="ARBA00022692"/>
    </source>
</evidence>
<reference evidence="14 17" key="2">
    <citation type="submission" date="2018-08" db="EMBL/GenBank/DDBJ databases">
        <title>A genome reference for cultivated species of the human gut microbiota.</title>
        <authorList>
            <person name="Zou Y."/>
            <person name="Xue W."/>
            <person name="Luo G."/>
        </authorList>
    </citation>
    <scope>NUCLEOTIDE SEQUENCE [LARGE SCALE GENOMIC DNA]</scope>
    <source>
        <strain evidence="14 17">OF02-6LB</strain>
    </source>
</reference>
<evidence type="ECO:0000256" key="1">
    <source>
        <dbReference type="ARBA" id="ARBA00004571"/>
    </source>
</evidence>
<evidence type="ECO:0000256" key="2">
    <source>
        <dbReference type="ARBA" id="ARBA00022448"/>
    </source>
</evidence>
<dbReference type="InterPro" id="IPR000531">
    <property type="entry name" value="Beta-barrel_TonB"/>
</dbReference>
<dbReference type="EMBL" id="CZAI01000002">
    <property type="protein sequence ID" value="CUO96501.1"/>
    <property type="molecule type" value="Genomic_DNA"/>
</dbReference>
<comment type="similarity">
    <text evidence="8 9">Belongs to the TonB-dependent receptor family.</text>
</comment>
<dbReference type="Gene3D" id="2.170.130.10">
    <property type="entry name" value="TonB-dependent receptor, plug domain"/>
    <property type="match status" value="1"/>
</dbReference>
<dbReference type="InterPro" id="IPR008969">
    <property type="entry name" value="CarboxyPept-like_regulatory"/>
</dbReference>
<evidence type="ECO:0000256" key="8">
    <source>
        <dbReference type="PROSITE-ProRule" id="PRU01360"/>
    </source>
</evidence>
<organism evidence="13 16">
    <name type="scientific">Bacteroides caccae</name>
    <dbReference type="NCBI Taxonomy" id="47678"/>
    <lineage>
        <taxon>Bacteria</taxon>
        <taxon>Pseudomonadati</taxon>
        <taxon>Bacteroidota</taxon>
        <taxon>Bacteroidia</taxon>
        <taxon>Bacteroidales</taxon>
        <taxon>Bacteroidaceae</taxon>
        <taxon>Bacteroides</taxon>
    </lineage>
</organism>
<dbReference type="FunFam" id="2.170.130.10:FF:000003">
    <property type="entry name" value="SusC/RagA family TonB-linked outer membrane protein"/>
    <property type="match status" value="1"/>
</dbReference>
<dbReference type="Proteomes" id="UP000095725">
    <property type="component" value="Unassembled WGS sequence"/>
</dbReference>
<keyword evidence="2 8" id="KW-0813">Transport</keyword>
<dbReference type="InterPro" id="IPR037066">
    <property type="entry name" value="Plug_dom_sf"/>
</dbReference>
<evidence type="ECO:0000256" key="7">
    <source>
        <dbReference type="ARBA" id="ARBA00023237"/>
    </source>
</evidence>
<dbReference type="InterPro" id="IPR023996">
    <property type="entry name" value="TonB-dep_OMP_SusC/RagA"/>
</dbReference>
<dbReference type="InterPro" id="IPR012910">
    <property type="entry name" value="Plug_dom"/>
</dbReference>
<evidence type="ECO:0000256" key="5">
    <source>
        <dbReference type="ARBA" id="ARBA00023077"/>
    </source>
</evidence>
<keyword evidence="7 8" id="KW-0998">Cell outer membrane</keyword>
<dbReference type="Proteomes" id="UP000284431">
    <property type="component" value="Unassembled WGS sequence"/>
</dbReference>
<evidence type="ECO:0000256" key="9">
    <source>
        <dbReference type="RuleBase" id="RU003357"/>
    </source>
</evidence>
<sequence>MRKSILLFVLFTLTNIPLLLFAQGGYQVTGHIISSEDNEPMIGVSIAEKGTSNGVITDVNGNYSIKVTKSPATLQFSYIGMKTIEKQVTASTRLDLKMESDAQQVDEVVVVAYGVRKKGTITGSMAVVKADQLENVPAPSFDQALQGKTPGLQVISSSGEPSASADFQIRGVNSINAGTTPLFILDGIAITADVFSAINPNDIESVSVLKDASSTSIYGARAANGVVVITTKRGRSGTNGNIVARAQYGISKLAYGKWDLMNTTERLNYEEEIGIRKAGTYDRELLERTNIDWRDVVYNDAAPFTSIDLQAGGATQGGFNYYVSGNIHSQDGIALNSDYKRYTLRANLEAKVNKWFKVGTNASFAYEDYSEAVDGDYNTVTPISASRFMLPYWNPYASTGAVASINDGTWLGTNVNPLEYQNSNPSDKNRWKIIASAYGELRPIPGLTIKTLGGVDFLDMRTNMFSMPSYLPNYGEGTVGRAFSRYTNITWSNTATYLFDIKEDHHFNVMVGQEWVDNQSDGFSVVTRGQSNDNLLTMSTAARAESYTDTMNEARYLSFFGRAEYNYLSRYYADISLRRDASSRFGVDSRWANFWSVGGMWNVKGEKFLKNVDWLTNAQLAASIGTSGNSSIPAYEHLALVAGGPIYGIVNDVDMTGIAPYSKGNEKLTWEKTLTTNISLKLGFFDRLNLVAEFYNKQTNDMLMEVPVSAVGGYTSRWSNMGEMVNRGVDLSFDIDVLRLKDFRWNISANASYNMNEITELYDGRDEYDLGSTALYLKVGHSYGEFYLNRYAGVNPANGDALWYDKNGKITNEFKEEDKVLIGKSCNAPWQGGFGTTLSWKGVTVSALFSWVADRYMMNNDRYFSENAAVYSSYNMSRRLLTDRWKKPGDMVTMPRYDVPMQFDDRILEDASFLRLKNLSVSYELPKNLLKPTKIIDRVRVFAQGQNLFTWTKFQGMDPESTANYYQAAYPMSRQFSIGLEVSF</sequence>
<dbReference type="Gene3D" id="2.40.170.20">
    <property type="entry name" value="TonB-dependent receptor, beta-barrel domain"/>
    <property type="match status" value="1"/>
</dbReference>
<evidence type="ECO:0000313" key="13">
    <source>
        <dbReference type="EMBL" id="CUP62646.1"/>
    </source>
</evidence>
<evidence type="ECO:0000256" key="3">
    <source>
        <dbReference type="ARBA" id="ARBA00022452"/>
    </source>
</evidence>
<feature type="domain" description="TonB-dependent receptor plug" evidence="11">
    <location>
        <begin position="120"/>
        <end position="226"/>
    </location>
</feature>
<evidence type="ECO:0000256" key="6">
    <source>
        <dbReference type="ARBA" id="ARBA00023136"/>
    </source>
</evidence>
<evidence type="ECO:0000313" key="16">
    <source>
        <dbReference type="Proteomes" id="UP000095725"/>
    </source>
</evidence>
<dbReference type="RefSeq" id="WP_055170560.1">
    <property type="nucleotide sequence ID" value="NZ_CP081920.1"/>
</dbReference>
<gene>
    <name evidence="14" type="ORF">DXA49_12555</name>
    <name evidence="12" type="ORF">ERS852494_01217</name>
    <name evidence="13" type="ORF">ERS852558_00628</name>
</gene>
<keyword evidence="6 8" id="KW-0472">Membrane</keyword>
<dbReference type="Gene3D" id="2.60.40.1120">
    <property type="entry name" value="Carboxypeptidase-like, regulatory domain"/>
    <property type="match status" value="1"/>
</dbReference>
<dbReference type="GO" id="GO:0009279">
    <property type="term" value="C:cell outer membrane"/>
    <property type="evidence" value="ECO:0007669"/>
    <property type="project" value="UniProtKB-SubCell"/>
</dbReference>
<evidence type="ECO:0000259" key="10">
    <source>
        <dbReference type="Pfam" id="PF00593"/>
    </source>
</evidence>
<dbReference type="Proteomes" id="UP000095657">
    <property type="component" value="Unassembled WGS sequence"/>
</dbReference>
<dbReference type="Pfam" id="PF13715">
    <property type="entry name" value="CarbopepD_reg_2"/>
    <property type="match status" value="1"/>
</dbReference>
<dbReference type="SUPFAM" id="SSF49464">
    <property type="entry name" value="Carboxypeptidase regulatory domain-like"/>
    <property type="match status" value="1"/>
</dbReference>
<evidence type="ECO:0000313" key="14">
    <source>
        <dbReference type="EMBL" id="RGY24790.1"/>
    </source>
</evidence>
<dbReference type="EMBL" id="QSCS01000019">
    <property type="protein sequence ID" value="RGY24790.1"/>
    <property type="molecule type" value="Genomic_DNA"/>
</dbReference>
<evidence type="ECO:0000259" key="11">
    <source>
        <dbReference type="Pfam" id="PF07715"/>
    </source>
</evidence>
<dbReference type="InterPro" id="IPR036942">
    <property type="entry name" value="Beta-barrel_TonB_sf"/>
</dbReference>
<comment type="subcellular location">
    <subcellularLocation>
        <location evidence="1 8">Cell outer membrane</location>
        <topology evidence="1 8">Multi-pass membrane protein</topology>
    </subcellularLocation>
</comment>
<evidence type="ECO:0000313" key="17">
    <source>
        <dbReference type="Proteomes" id="UP000284431"/>
    </source>
</evidence>
<reference evidence="15 16" key="1">
    <citation type="submission" date="2015-09" db="EMBL/GenBank/DDBJ databases">
        <authorList>
            <consortium name="Pathogen Informatics"/>
        </authorList>
    </citation>
    <scope>NUCLEOTIDE SEQUENCE [LARGE SCALE GENOMIC DNA]</scope>
    <source>
        <strain evidence="12 15">2789STDY5834880</strain>
        <strain evidence="13 16">2789STDY5834946</strain>
    </source>
</reference>